<sequence length="76" mass="9154">MVFHTLRLIRMEKQKHAMQSRKWKLKQIDLVNNLQYSLVACRQKSVAIFLQFVKVLGEVIYKNHTPLQSCCKMIWY</sequence>
<dbReference type="Proteomes" id="UP001562425">
    <property type="component" value="Unassembled WGS sequence"/>
</dbReference>
<keyword evidence="2" id="KW-1185">Reference proteome</keyword>
<proteinExistence type="predicted"/>
<evidence type="ECO:0000313" key="1">
    <source>
        <dbReference type="EMBL" id="KAL1378045.1"/>
    </source>
</evidence>
<dbReference type="AlphaFoldDB" id="A0ABD1CP72"/>
<comment type="caution">
    <text evidence="1">The sequence shown here is derived from an EMBL/GenBank/DDBJ whole genome shotgun (WGS) entry which is preliminary data.</text>
</comment>
<organism evidence="1 2">
    <name type="scientific">Culex pipiens pipiens</name>
    <name type="common">Northern house mosquito</name>
    <dbReference type="NCBI Taxonomy" id="38569"/>
    <lineage>
        <taxon>Eukaryota</taxon>
        <taxon>Metazoa</taxon>
        <taxon>Ecdysozoa</taxon>
        <taxon>Arthropoda</taxon>
        <taxon>Hexapoda</taxon>
        <taxon>Insecta</taxon>
        <taxon>Pterygota</taxon>
        <taxon>Neoptera</taxon>
        <taxon>Endopterygota</taxon>
        <taxon>Diptera</taxon>
        <taxon>Nematocera</taxon>
        <taxon>Culicoidea</taxon>
        <taxon>Culicidae</taxon>
        <taxon>Culicinae</taxon>
        <taxon>Culicini</taxon>
        <taxon>Culex</taxon>
        <taxon>Culex</taxon>
    </lineage>
</organism>
<reference evidence="1 2" key="1">
    <citation type="submission" date="2024-05" db="EMBL/GenBank/DDBJ databases">
        <title>Culex pipiens pipiens assembly and annotation.</title>
        <authorList>
            <person name="Alout H."/>
            <person name="Durand T."/>
        </authorList>
    </citation>
    <scope>NUCLEOTIDE SEQUENCE [LARGE SCALE GENOMIC DNA]</scope>
    <source>
        <strain evidence="1">HA-2024</strain>
        <tissue evidence="1">Whole body</tissue>
    </source>
</reference>
<dbReference type="EMBL" id="JBEHCU010010555">
    <property type="protein sequence ID" value="KAL1378045.1"/>
    <property type="molecule type" value="Genomic_DNA"/>
</dbReference>
<accession>A0ABD1CP72</accession>
<name>A0ABD1CP72_CULPP</name>
<evidence type="ECO:0000313" key="2">
    <source>
        <dbReference type="Proteomes" id="UP001562425"/>
    </source>
</evidence>
<protein>
    <submittedName>
        <fullName evidence="1">Uncharacterized protein</fullName>
    </submittedName>
</protein>
<gene>
    <name evidence="1" type="ORF">pipiens_015855</name>
</gene>